<organism evidence="8 9">
    <name type="scientific">Polarella glacialis</name>
    <name type="common">Dinoflagellate</name>
    <dbReference type="NCBI Taxonomy" id="89957"/>
    <lineage>
        <taxon>Eukaryota</taxon>
        <taxon>Sar</taxon>
        <taxon>Alveolata</taxon>
        <taxon>Dinophyceae</taxon>
        <taxon>Suessiales</taxon>
        <taxon>Suessiaceae</taxon>
        <taxon>Polarella</taxon>
    </lineage>
</organism>
<dbReference type="EMBL" id="CAJNNV010017479">
    <property type="protein sequence ID" value="CAE8605181.1"/>
    <property type="molecule type" value="Genomic_DNA"/>
</dbReference>
<reference evidence="8" key="1">
    <citation type="submission" date="2021-02" db="EMBL/GenBank/DDBJ databases">
        <authorList>
            <person name="Dougan E. K."/>
            <person name="Rhodes N."/>
            <person name="Thang M."/>
            <person name="Chan C."/>
        </authorList>
    </citation>
    <scope>NUCLEOTIDE SEQUENCE</scope>
</reference>
<proteinExistence type="inferred from homology"/>
<dbReference type="PANTHER" id="PTHR39289">
    <property type="match status" value="1"/>
</dbReference>
<dbReference type="GO" id="GO:0019491">
    <property type="term" value="P:ectoine biosynthetic process"/>
    <property type="evidence" value="ECO:0007669"/>
    <property type="project" value="UniProtKB-UniPathway"/>
</dbReference>
<sequence length="300" mass="32821">MAALPCEGRSLPPMKDGNHLQIQGDPNWKDHAPGFMIRSLAEVQEAGLEKVADTNTWLSRRYLVGADSFGFSFHHTVLKAGKSTYIHYKNHVEAVLVVEGEGTIELVREGQKEGEGFAKFRLGPGVFYGLGGGQESHFLRASEASDLSVACAFNPPVTGVEDHNKEGVYPVIARDGTKLYSYGEDMVRELFQPPDAFKFGSMGTSGRACPTLPCTLQTLKDSLPVHLRKAVGEDGPALWRLAQTAGLDVNSPYCYNLFCMSFCETVVVAEQQLVPGRAPEVVGYVMGFRPPGRLGTYFVW</sequence>
<comment type="similarity">
    <text evidence="2">Belongs to the ectoine synthase family.</text>
</comment>
<feature type="non-terminal residue" evidence="8">
    <location>
        <position position="1"/>
    </location>
</feature>
<evidence type="ECO:0000256" key="3">
    <source>
        <dbReference type="ARBA" id="ARBA00013192"/>
    </source>
</evidence>
<evidence type="ECO:0000256" key="4">
    <source>
        <dbReference type="ARBA" id="ARBA00019707"/>
    </source>
</evidence>
<name>A0A813ET76_POLGL</name>
<evidence type="ECO:0000256" key="5">
    <source>
        <dbReference type="ARBA" id="ARBA00023239"/>
    </source>
</evidence>
<dbReference type="EC" id="4.2.1.108" evidence="3"/>
<dbReference type="InterPro" id="IPR011051">
    <property type="entry name" value="RmlC_Cupin_sf"/>
</dbReference>
<dbReference type="Gene3D" id="2.60.120.10">
    <property type="entry name" value="Jelly Rolls"/>
    <property type="match status" value="1"/>
</dbReference>
<accession>A0A813ET76</accession>
<evidence type="ECO:0000256" key="7">
    <source>
        <dbReference type="ARBA" id="ARBA00048714"/>
    </source>
</evidence>
<protein>
    <recommendedName>
        <fullName evidence="4">L-ectoine synthase</fullName>
        <ecNumber evidence="3">4.2.1.108</ecNumber>
    </recommendedName>
    <alternativeName>
        <fullName evidence="6">N-acetyldiaminobutyrate dehydratase</fullName>
    </alternativeName>
</protein>
<dbReference type="InterPro" id="IPR014710">
    <property type="entry name" value="RmlC-like_jellyroll"/>
</dbReference>
<keyword evidence="5" id="KW-0456">Lyase</keyword>
<dbReference type="UniPathway" id="UPA00067">
    <property type="reaction ID" value="UER00123"/>
</dbReference>
<dbReference type="PANTHER" id="PTHR39289:SF1">
    <property type="entry name" value="L-ECTOINE SYNTHASE"/>
    <property type="match status" value="1"/>
</dbReference>
<dbReference type="Pfam" id="PF06339">
    <property type="entry name" value="Ectoine_synth"/>
    <property type="match status" value="1"/>
</dbReference>
<dbReference type="Gene3D" id="3.40.630.30">
    <property type="match status" value="1"/>
</dbReference>
<dbReference type="InterPro" id="IPR010462">
    <property type="entry name" value="Ectoine_synth"/>
</dbReference>
<dbReference type="Proteomes" id="UP000654075">
    <property type="component" value="Unassembled WGS sequence"/>
</dbReference>
<comment type="catalytic activity">
    <reaction evidence="7">
        <text>(2S)-4-acetamido-2-aminobutanoate = L-ectoine + H2O</text>
        <dbReference type="Rhea" id="RHEA:17281"/>
        <dbReference type="ChEBI" id="CHEBI:15377"/>
        <dbReference type="ChEBI" id="CHEBI:58515"/>
        <dbReference type="ChEBI" id="CHEBI:58929"/>
        <dbReference type="EC" id="4.2.1.108"/>
    </reaction>
</comment>
<comment type="pathway">
    <text evidence="1">Amine and polyamine biosynthesis; ectoine biosynthesis; L-ectoine from L-aspartate 4-semialdehyde: step 3/3.</text>
</comment>
<evidence type="ECO:0000256" key="6">
    <source>
        <dbReference type="ARBA" id="ARBA00033271"/>
    </source>
</evidence>
<dbReference type="GO" id="GO:0033990">
    <property type="term" value="F:ectoine synthase activity"/>
    <property type="evidence" value="ECO:0007669"/>
    <property type="project" value="UniProtKB-EC"/>
</dbReference>
<comment type="caution">
    <text evidence="8">The sequence shown here is derived from an EMBL/GenBank/DDBJ whole genome shotgun (WGS) entry which is preliminary data.</text>
</comment>
<evidence type="ECO:0000313" key="8">
    <source>
        <dbReference type="EMBL" id="CAE8605181.1"/>
    </source>
</evidence>
<keyword evidence="9" id="KW-1185">Reference proteome</keyword>
<dbReference type="AlphaFoldDB" id="A0A813ET76"/>
<dbReference type="SUPFAM" id="SSF51182">
    <property type="entry name" value="RmlC-like cupins"/>
    <property type="match status" value="1"/>
</dbReference>
<evidence type="ECO:0000256" key="1">
    <source>
        <dbReference type="ARBA" id="ARBA00005181"/>
    </source>
</evidence>
<evidence type="ECO:0000313" key="9">
    <source>
        <dbReference type="Proteomes" id="UP000654075"/>
    </source>
</evidence>
<dbReference type="OrthoDB" id="10266423at2759"/>
<evidence type="ECO:0000256" key="2">
    <source>
        <dbReference type="ARBA" id="ARBA00009637"/>
    </source>
</evidence>
<gene>
    <name evidence="8" type="ORF">PGLA1383_LOCUS23308</name>
</gene>